<dbReference type="PANTHER" id="PTHR47751:SF1">
    <property type="entry name" value="SUPERFAMILY HYDROLASE, PUTATIVE (AFU_ORTHOLOGUE AFUA_2G16580)-RELATED"/>
    <property type="match status" value="1"/>
</dbReference>
<reference evidence="2" key="1">
    <citation type="submission" date="2014-10" db="EMBL/GenBank/DDBJ databases">
        <title>Massilia sp. genome.</title>
        <authorList>
            <person name="Xu B."/>
            <person name="Dai L."/>
            <person name="Huang Z."/>
        </authorList>
    </citation>
    <scope>NUCLEOTIDE SEQUENCE [LARGE SCALE GENOMIC DNA]</scope>
    <source>
        <strain evidence="2">CFS-1</strain>
    </source>
</reference>
<dbReference type="InterPro" id="IPR029058">
    <property type="entry name" value="AB_hydrolase_fold"/>
</dbReference>
<name>A0A422QI20_9BURK</name>
<sequence length="306" mass="33570">MWKRISFRNRRVDVVGNMHVPDGFDESRTYPAIVLATPGSSVKEQIGAVYAERLAARGFVALTFDPSYQGESGGEPRDLEDPSVRVEDLRCAVDFLVTQPFVDEARIGLLGICAGGGYAVSAAQTEHRFRALATVVATDIGAAFRRMLPDVRATLEEVGKERSAQARGAAPRRDPWIPDSLAQASEAGVRDPEVLEAVAFYRESPYRHPRSTNRLLFASYGPLLAFDAFHLVPKLLTQPLLVIVGGKRGSTGQHEAGKALFGMTPTGDKDLLVIDGAGHYDMYYKPEYVDLAIERMTRFYAQHLGA</sequence>
<protein>
    <submittedName>
        <fullName evidence="2">Alpha/beta hydrolase</fullName>
    </submittedName>
</protein>
<dbReference type="Gene3D" id="3.40.50.1820">
    <property type="entry name" value="alpha/beta hydrolase"/>
    <property type="match status" value="1"/>
</dbReference>
<dbReference type="Pfam" id="PF12146">
    <property type="entry name" value="Hydrolase_4"/>
    <property type="match status" value="1"/>
</dbReference>
<dbReference type="InterPro" id="IPR022742">
    <property type="entry name" value="Hydrolase_4"/>
</dbReference>
<dbReference type="RefSeq" id="WP_123070682.1">
    <property type="nucleotide sequence ID" value="NZ_JSAB01000184.1"/>
</dbReference>
<dbReference type="OrthoDB" id="9805123at2"/>
<evidence type="ECO:0000313" key="3">
    <source>
        <dbReference type="Proteomes" id="UP000283254"/>
    </source>
</evidence>
<keyword evidence="2" id="KW-0378">Hydrolase</keyword>
<dbReference type="PANTHER" id="PTHR47751">
    <property type="entry name" value="SUPERFAMILY HYDROLASE, PUTATIVE (AFU_ORTHOLOGUE AFUA_2G16580)-RELATED"/>
    <property type="match status" value="1"/>
</dbReference>
<keyword evidence="3" id="KW-1185">Reference proteome</keyword>
<evidence type="ECO:0000313" key="2">
    <source>
        <dbReference type="EMBL" id="RNF29614.1"/>
    </source>
</evidence>
<dbReference type="SUPFAM" id="SSF53474">
    <property type="entry name" value="alpha/beta-Hydrolases"/>
    <property type="match status" value="1"/>
</dbReference>
<proteinExistence type="predicted"/>
<evidence type="ECO:0000259" key="1">
    <source>
        <dbReference type="Pfam" id="PF12146"/>
    </source>
</evidence>
<feature type="domain" description="Serine aminopeptidase S33" evidence="1">
    <location>
        <begin position="48"/>
        <end position="279"/>
    </location>
</feature>
<comment type="caution">
    <text evidence="2">The sequence shown here is derived from an EMBL/GenBank/DDBJ whole genome shotgun (WGS) entry which is preliminary data.</text>
</comment>
<gene>
    <name evidence="2" type="ORF">NM04_17070</name>
</gene>
<dbReference type="Gene3D" id="1.10.10.800">
    <property type="match status" value="1"/>
</dbReference>
<dbReference type="AlphaFoldDB" id="A0A422QI20"/>
<dbReference type="EMBL" id="JSAB01000184">
    <property type="protein sequence ID" value="RNF29614.1"/>
    <property type="molecule type" value="Genomic_DNA"/>
</dbReference>
<dbReference type="Proteomes" id="UP000283254">
    <property type="component" value="Unassembled WGS sequence"/>
</dbReference>
<dbReference type="InterPro" id="IPR051411">
    <property type="entry name" value="Polyketide_trans_af380"/>
</dbReference>
<dbReference type="GO" id="GO:0016787">
    <property type="term" value="F:hydrolase activity"/>
    <property type="evidence" value="ECO:0007669"/>
    <property type="project" value="UniProtKB-KW"/>
</dbReference>
<accession>A0A422QI20</accession>
<organism evidence="2 3">
    <name type="scientific">Massilia aurea</name>
    <dbReference type="NCBI Taxonomy" id="373040"/>
    <lineage>
        <taxon>Bacteria</taxon>
        <taxon>Pseudomonadati</taxon>
        <taxon>Pseudomonadota</taxon>
        <taxon>Betaproteobacteria</taxon>
        <taxon>Burkholderiales</taxon>
        <taxon>Oxalobacteraceae</taxon>
        <taxon>Telluria group</taxon>
        <taxon>Massilia</taxon>
    </lineage>
</organism>